<dbReference type="RefSeq" id="WP_155037583.1">
    <property type="nucleotide sequence ID" value="NZ_JBHGCD010000006.1"/>
</dbReference>
<sequence>MSFSSDGNSAYQNGQPVPKGLVRALWAAVDGVVANGGKVFASRDEAVAFTQANLPSALSRILVYNSGYLELRGVGSTTDQLFTTFPNWGVLQRFPNEVVIESIRSNLAAGLLDVASQKTINVAGTGDEITAEWEPGEGAPTGFGPGILFRISPVATNTAIDPTITIAGVSRIVRGVEAALRVPVGFFKPGRVYQFVTYGSQFVQLVSEPLLGTELIAPVEERIDTLVAGEVLLDGTMRMMDLESHLGVKVGDLIRIGPNGLVVKLAGGSTGSDLPGYDGWAVSEDRYTAQAGQHGVNAVDRFHDTPRGRKPIPVIGGVQREAIPCLGVGQSNENQQTTQDPLVYNNPAMPFHVLMPNDVNSTGSRGGMKGWGGVVPTIIPSGLIPARDAANGLNNYIAAACALLGSKGEQPLKVFPVRVSSTVGAPIIGSSAGQGLWKDSANATTQTWANTLADIGYQINLARAEGYRVSRLFMFFTHQESQWSLARAAYATQFTDYSAVIEAYVAANFPGVAVHWFVNQASGSGLGGIGSGGAWPARLGIVDAVAAKANATMVMPRYHMPFAVWNNGANVEDIHHSNFARVVIQGETTGYAMQAVLRGQPWHPPKATGIAVSGNDVVWNFDSLSPLKLDPCFCKVRLDMGFEIWNGTSTVGAINVRLTGQRQVTATFPSAPATGSFARYAYHQQNSGDVSDEWPLSTGALRDSWECASLIEPGYKLVRPALGDEFAI</sequence>
<gene>
    <name evidence="1" type="ORF">GL300_00245</name>
</gene>
<keyword evidence="2" id="KW-1185">Reference proteome</keyword>
<name>A0A844HHH3_9RHOB</name>
<organism evidence="1 2">
    <name type="scientific">Paracoccus litorisediminis</name>
    <dbReference type="NCBI Taxonomy" id="2006130"/>
    <lineage>
        <taxon>Bacteria</taxon>
        <taxon>Pseudomonadati</taxon>
        <taxon>Pseudomonadota</taxon>
        <taxon>Alphaproteobacteria</taxon>
        <taxon>Rhodobacterales</taxon>
        <taxon>Paracoccaceae</taxon>
        <taxon>Paracoccus</taxon>
    </lineage>
</organism>
<dbReference type="OrthoDB" id="7762179at2"/>
<evidence type="ECO:0000313" key="1">
    <source>
        <dbReference type="EMBL" id="MTH57635.1"/>
    </source>
</evidence>
<dbReference type="Proteomes" id="UP000449846">
    <property type="component" value="Unassembled WGS sequence"/>
</dbReference>
<dbReference type="EMBL" id="WMIG01000001">
    <property type="protein sequence ID" value="MTH57635.1"/>
    <property type="molecule type" value="Genomic_DNA"/>
</dbReference>
<protein>
    <submittedName>
        <fullName evidence="1">Uncharacterized protein</fullName>
    </submittedName>
</protein>
<accession>A0A844HHH3</accession>
<reference evidence="1 2" key="1">
    <citation type="submission" date="2019-11" db="EMBL/GenBank/DDBJ databases">
        <authorList>
            <person name="Dong K."/>
        </authorList>
    </citation>
    <scope>NUCLEOTIDE SEQUENCE [LARGE SCALE GENOMIC DNA]</scope>
    <source>
        <strain evidence="1 2">NBRC 112902</strain>
    </source>
</reference>
<comment type="caution">
    <text evidence="1">The sequence shown here is derived from an EMBL/GenBank/DDBJ whole genome shotgun (WGS) entry which is preliminary data.</text>
</comment>
<evidence type="ECO:0000313" key="2">
    <source>
        <dbReference type="Proteomes" id="UP000449846"/>
    </source>
</evidence>
<dbReference type="AlphaFoldDB" id="A0A844HHH3"/>
<proteinExistence type="predicted"/>